<feature type="transmembrane region" description="Helical" evidence="1">
    <location>
        <begin position="201"/>
        <end position="221"/>
    </location>
</feature>
<dbReference type="InterPro" id="IPR002823">
    <property type="entry name" value="DUF112_TM"/>
</dbReference>
<accession>A0A2R8CEP4</accession>
<feature type="transmembrane region" description="Helical" evidence="1">
    <location>
        <begin position="12"/>
        <end position="33"/>
    </location>
</feature>
<feature type="transmembrane region" description="Helical" evidence="1">
    <location>
        <begin position="355"/>
        <end position="378"/>
    </location>
</feature>
<feature type="transmembrane region" description="Helical" evidence="1">
    <location>
        <begin position="164"/>
        <end position="181"/>
    </location>
</feature>
<dbReference type="Proteomes" id="UP000244898">
    <property type="component" value="Unassembled WGS sequence"/>
</dbReference>
<feature type="transmembrane region" description="Helical" evidence="1">
    <location>
        <begin position="139"/>
        <end position="157"/>
    </location>
</feature>
<dbReference type="PANTHER" id="PTHR35342">
    <property type="entry name" value="TRICARBOXYLIC TRANSPORT PROTEIN"/>
    <property type="match status" value="1"/>
</dbReference>
<evidence type="ECO:0000259" key="2">
    <source>
        <dbReference type="Pfam" id="PF01970"/>
    </source>
</evidence>
<feature type="transmembrane region" description="Helical" evidence="1">
    <location>
        <begin position="70"/>
        <end position="89"/>
    </location>
</feature>
<keyword evidence="4" id="KW-1185">Reference proteome</keyword>
<feature type="transmembrane region" description="Helical" evidence="1">
    <location>
        <begin position="465"/>
        <end position="485"/>
    </location>
</feature>
<feature type="transmembrane region" description="Helical" evidence="1">
    <location>
        <begin position="426"/>
        <end position="445"/>
    </location>
</feature>
<feature type="domain" description="DUF112" evidence="2">
    <location>
        <begin position="18"/>
        <end position="435"/>
    </location>
</feature>
<feature type="transmembrane region" description="Helical" evidence="1">
    <location>
        <begin position="109"/>
        <end position="133"/>
    </location>
</feature>
<dbReference type="AlphaFoldDB" id="A0A2R8CEP4"/>
<gene>
    <name evidence="3" type="ORF">TRM7615_04448</name>
</gene>
<name>A0A2R8CEP4_9RHOB</name>
<evidence type="ECO:0000313" key="3">
    <source>
        <dbReference type="EMBL" id="SPJ30911.1"/>
    </source>
</evidence>
<feature type="transmembrane region" description="Helical" evidence="1">
    <location>
        <begin position="40"/>
        <end position="64"/>
    </location>
</feature>
<sequence length="506" mass="53798">MDNLISGFAILAQWQVVVALIIGSVGGVIIGALPGVGAAVAIAILLPATFAFEPIVGLTLLLGIYGSSMYGGAIPAILINTPGTAVNALTTYDGYPMTKRGEGHRALSLAYSASFFGGIFSILCLIILSPVLAWVAPHFGSREIFLAAFMGILLVVLAHRGQTFSAAMLASFGIFLNTVGLEPVKYTKRFTFDQSWLSSGINLIVVVLGLFAISQALLLLVDRDHAPGEAHVKGNIFAGLKELLGLKRIATVSSSLGVLMGMVPGTGEFTSQFLSYTYAQKTSKDPDKFGDGSPEGLVASEAANNAVPGAAMIPLLALGIPGEALTAMMLSVFYVHNVIPGPQLFADQMDFVMALYMALILLNVIVLVFLLFSTNLLLKIIQIPTRFLGVMILTLSFVGVFSLRNSVTDCAIAAGFGVFGLILKRLNLPIVPIILGMVLGGIMEVKLRSAMARVKSPLDFIDRPIAAILFVMILLIIALHIRTLVQEHRDRLKPQPTGDEDTTQQG</sequence>
<organism evidence="3 4">
    <name type="scientific">Falsiruegeria mediterranea M17</name>
    <dbReference type="NCBI Taxonomy" id="1200281"/>
    <lineage>
        <taxon>Bacteria</taxon>
        <taxon>Pseudomonadati</taxon>
        <taxon>Pseudomonadota</taxon>
        <taxon>Alphaproteobacteria</taxon>
        <taxon>Rhodobacterales</taxon>
        <taxon>Roseobacteraceae</taxon>
        <taxon>Falsiruegeria</taxon>
    </lineage>
</organism>
<dbReference type="PANTHER" id="PTHR35342:SF5">
    <property type="entry name" value="TRICARBOXYLIC TRANSPORT PROTEIN"/>
    <property type="match status" value="1"/>
</dbReference>
<reference evidence="4" key="1">
    <citation type="submission" date="2018-03" db="EMBL/GenBank/DDBJ databases">
        <authorList>
            <person name="Rodrigo-Torres L."/>
            <person name="Arahal R. D."/>
            <person name="Lucena T."/>
        </authorList>
    </citation>
    <scope>NUCLEOTIDE SEQUENCE [LARGE SCALE GENOMIC DNA]</scope>
    <source>
        <strain evidence="4">CECT 7615</strain>
    </source>
</reference>
<keyword evidence="1" id="KW-0472">Membrane</keyword>
<feature type="transmembrane region" description="Helical" evidence="1">
    <location>
        <begin position="387"/>
        <end position="406"/>
    </location>
</feature>
<evidence type="ECO:0000256" key="1">
    <source>
        <dbReference type="SAM" id="Phobius"/>
    </source>
</evidence>
<proteinExistence type="predicted"/>
<keyword evidence="1" id="KW-1133">Transmembrane helix</keyword>
<feature type="transmembrane region" description="Helical" evidence="1">
    <location>
        <begin position="315"/>
        <end position="335"/>
    </location>
</feature>
<keyword evidence="1" id="KW-0812">Transmembrane</keyword>
<protein>
    <recommendedName>
        <fullName evidence="2">DUF112 domain-containing protein</fullName>
    </recommendedName>
</protein>
<evidence type="ECO:0000313" key="4">
    <source>
        <dbReference type="Proteomes" id="UP000244898"/>
    </source>
</evidence>
<dbReference type="EMBL" id="ONZG01000014">
    <property type="protein sequence ID" value="SPJ30911.1"/>
    <property type="molecule type" value="Genomic_DNA"/>
</dbReference>
<dbReference type="OrthoDB" id="9791872at2"/>
<dbReference type="RefSeq" id="WP_108791830.1">
    <property type="nucleotide sequence ID" value="NZ_ONZG01000014.1"/>
</dbReference>
<dbReference type="Pfam" id="PF01970">
    <property type="entry name" value="TctA"/>
    <property type="match status" value="1"/>
</dbReference>